<dbReference type="Proteomes" id="UP001152607">
    <property type="component" value="Unassembled WGS sequence"/>
</dbReference>
<proteinExistence type="predicted"/>
<evidence type="ECO:0000256" key="1">
    <source>
        <dbReference type="SAM" id="SignalP"/>
    </source>
</evidence>
<feature type="signal peptide" evidence="1">
    <location>
        <begin position="1"/>
        <end position="20"/>
    </location>
</feature>
<evidence type="ECO:0000313" key="2">
    <source>
        <dbReference type="EMBL" id="CAI6341674.1"/>
    </source>
</evidence>
<keyword evidence="1" id="KW-0732">Signal</keyword>
<protein>
    <submittedName>
        <fullName evidence="2">Uncharacterized protein</fullName>
    </submittedName>
</protein>
<keyword evidence="3" id="KW-1185">Reference proteome</keyword>
<name>A0A9W4XRL2_9PLEO</name>
<accession>A0A9W4XRL2</accession>
<organism evidence="2 3">
    <name type="scientific">Periconia digitata</name>
    <dbReference type="NCBI Taxonomy" id="1303443"/>
    <lineage>
        <taxon>Eukaryota</taxon>
        <taxon>Fungi</taxon>
        <taxon>Dikarya</taxon>
        <taxon>Ascomycota</taxon>
        <taxon>Pezizomycotina</taxon>
        <taxon>Dothideomycetes</taxon>
        <taxon>Pleosporomycetidae</taxon>
        <taxon>Pleosporales</taxon>
        <taxon>Massarineae</taxon>
        <taxon>Periconiaceae</taxon>
        <taxon>Periconia</taxon>
    </lineage>
</organism>
<feature type="chain" id="PRO_5040946166" evidence="1">
    <location>
        <begin position="21"/>
        <end position="47"/>
    </location>
</feature>
<comment type="caution">
    <text evidence="2">The sequence shown here is derived from an EMBL/GenBank/DDBJ whole genome shotgun (WGS) entry which is preliminary data.</text>
</comment>
<dbReference type="EMBL" id="CAOQHR010000012">
    <property type="protein sequence ID" value="CAI6341674.1"/>
    <property type="molecule type" value="Genomic_DNA"/>
</dbReference>
<reference evidence="2" key="1">
    <citation type="submission" date="2023-01" db="EMBL/GenBank/DDBJ databases">
        <authorList>
            <person name="Van Ghelder C."/>
            <person name="Rancurel C."/>
        </authorList>
    </citation>
    <scope>NUCLEOTIDE SEQUENCE</scope>
    <source>
        <strain evidence="2">CNCM I-4278</strain>
    </source>
</reference>
<sequence length="47" mass="5320">MWMNLKRFCNSCSSLTLVLYASLDQCEPPSACVGSVLSFMGRKMWEV</sequence>
<dbReference type="AlphaFoldDB" id="A0A9W4XRL2"/>
<gene>
    <name evidence="2" type="ORF">PDIGIT_LOCUS14874</name>
</gene>
<evidence type="ECO:0000313" key="3">
    <source>
        <dbReference type="Proteomes" id="UP001152607"/>
    </source>
</evidence>